<dbReference type="SUPFAM" id="SSF47413">
    <property type="entry name" value="lambda repressor-like DNA-binding domains"/>
    <property type="match status" value="1"/>
</dbReference>
<proteinExistence type="predicted"/>
<dbReference type="InterPro" id="IPR010982">
    <property type="entry name" value="Lambda_DNA-bd_dom_sf"/>
</dbReference>
<dbReference type="Pfam" id="PF01381">
    <property type="entry name" value="HTH_3"/>
    <property type="match status" value="1"/>
</dbReference>
<evidence type="ECO:0000259" key="1">
    <source>
        <dbReference type="PROSITE" id="PS50943"/>
    </source>
</evidence>
<comment type="caution">
    <text evidence="2">The sequence shown here is derived from an EMBL/GenBank/DDBJ whole genome shotgun (WGS) entry which is preliminary data.</text>
</comment>
<dbReference type="CDD" id="cd00093">
    <property type="entry name" value="HTH_XRE"/>
    <property type="match status" value="1"/>
</dbReference>
<evidence type="ECO:0000313" key="3">
    <source>
        <dbReference type="Proteomes" id="UP000309668"/>
    </source>
</evidence>
<dbReference type="AlphaFoldDB" id="A0A5S3P6A7"/>
<dbReference type="EMBL" id="VCAO01000003">
    <property type="protein sequence ID" value="TMM48484.1"/>
    <property type="molecule type" value="Genomic_DNA"/>
</dbReference>
<evidence type="ECO:0000313" key="2">
    <source>
        <dbReference type="EMBL" id="TMM48484.1"/>
    </source>
</evidence>
<sequence>MPASVERVRSVAELGALVRRARKAMKMKQSEFAAHAGVGRRFVSELEGGKPSLEFDRVMACAQAAGIDLTARLRSR</sequence>
<dbReference type="SMART" id="SM00530">
    <property type="entry name" value="HTH_XRE"/>
    <property type="match status" value="1"/>
</dbReference>
<dbReference type="OrthoDB" id="7361823at2"/>
<name>A0A5S3P6A7_9SPHN</name>
<protein>
    <submittedName>
        <fullName evidence="2">Helix-turn-helix transcriptional regulator</fullName>
    </submittedName>
</protein>
<accession>A0A5S3P6A7</accession>
<dbReference type="PROSITE" id="PS50943">
    <property type="entry name" value="HTH_CROC1"/>
    <property type="match status" value="1"/>
</dbReference>
<dbReference type="InterPro" id="IPR001387">
    <property type="entry name" value="Cro/C1-type_HTH"/>
</dbReference>
<dbReference type="Gene3D" id="1.10.260.40">
    <property type="entry name" value="lambda repressor-like DNA-binding domains"/>
    <property type="match status" value="1"/>
</dbReference>
<feature type="domain" description="HTH cro/C1-type" evidence="1">
    <location>
        <begin position="18"/>
        <end position="72"/>
    </location>
</feature>
<organism evidence="2 3">
    <name type="scientific">Qipengyuania marisflavi</name>
    <dbReference type="NCBI Taxonomy" id="2486356"/>
    <lineage>
        <taxon>Bacteria</taxon>
        <taxon>Pseudomonadati</taxon>
        <taxon>Pseudomonadota</taxon>
        <taxon>Alphaproteobacteria</taxon>
        <taxon>Sphingomonadales</taxon>
        <taxon>Erythrobacteraceae</taxon>
        <taxon>Qipengyuania</taxon>
    </lineage>
</organism>
<dbReference type="GO" id="GO:0003677">
    <property type="term" value="F:DNA binding"/>
    <property type="evidence" value="ECO:0007669"/>
    <property type="project" value="InterPro"/>
</dbReference>
<keyword evidence="3" id="KW-1185">Reference proteome</keyword>
<reference evidence="2 3" key="1">
    <citation type="submission" date="2019-05" db="EMBL/GenBank/DDBJ databases">
        <title>Erythrobacter marisflavi sp. nov., isolated from isolated from water of an estuary environment.</title>
        <authorList>
            <person name="Yoon J.-H."/>
        </authorList>
    </citation>
    <scope>NUCLEOTIDE SEQUENCE [LARGE SCALE GENOMIC DNA]</scope>
    <source>
        <strain evidence="2 3">KEM-5</strain>
    </source>
</reference>
<dbReference type="Proteomes" id="UP000309668">
    <property type="component" value="Unassembled WGS sequence"/>
</dbReference>
<gene>
    <name evidence="2" type="ORF">FEV51_08350</name>
</gene>